<organism evidence="2 3">
    <name type="scientific">Cannabis sativa</name>
    <name type="common">Hemp</name>
    <name type="synonym">Marijuana</name>
    <dbReference type="NCBI Taxonomy" id="3483"/>
    <lineage>
        <taxon>Eukaryota</taxon>
        <taxon>Viridiplantae</taxon>
        <taxon>Streptophyta</taxon>
        <taxon>Embryophyta</taxon>
        <taxon>Tracheophyta</taxon>
        <taxon>Spermatophyta</taxon>
        <taxon>Magnoliopsida</taxon>
        <taxon>eudicotyledons</taxon>
        <taxon>Gunneridae</taxon>
        <taxon>Pentapetalae</taxon>
        <taxon>rosids</taxon>
        <taxon>fabids</taxon>
        <taxon>Rosales</taxon>
        <taxon>Cannabaceae</taxon>
        <taxon>Cannabis</taxon>
    </lineage>
</organism>
<feature type="region of interest" description="Disordered" evidence="1">
    <location>
        <begin position="1"/>
        <end position="27"/>
    </location>
</feature>
<evidence type="ECO:0000313" key="3">
    <source>
        <dbReference type="Proteomes" id="UP000583929"/>
    </source>
</evidence>
<gene>
    <name evidence="2" type="ORF">G4B88_027369</name>
</gene>
<dbReference type="EMBL" id="JAATIQ010000033">
    <property type="protein sequence ID" value="KAF4397629.1"/>
    <property type="molecule type" value="Genomic_DNA"/>
</dbReference>
<dbReference type="Proteomes" id="UP000583929">
    <property type="component" value="Unassembled WGS sequence"/>
</dbReference>
<name>A0A7J6HSA9_CANSA</name>
<dbReference type="AlphaFoldDB" id="A0A7J6HSA9"/>
<evidence type="ECO:0000313" key="2">
    <source>
        <dbReference type="EMBL" id="KAF4397629.1"/>
    </source>
</evidence>
<accession>A0A7J6HSA9</accession>
<reference evidence="2 3" key="1">
    <citation type="journal article" date="2020" name="bioRxiv">
        <title>Sequence and annotation of 42 cannabis genomes reveals extensive copy number variation in cannabinoid synthesis and pathogen resistance genes.</title>
        <authorList>
            <person name="Mckernan K.J."/>
            <person name="Helbert Y."/>
            <person name="Kane L.T."/>
            <person name="Ebling H."/>
            <person name="Zhang L."/>
            <person name="Liu B."/>
            <person name="Eaton Z."/>
            <person name="Mclaughlin S."/>
            <person name="Kingan S."/>
            <person name="Baybayan P."/>
            <person name="Concepcion G."/>
            <person name="Jordan M."/>
            <person name="Riva A."/>
            <person name="Barbazuk W."/>
            <person name="Harkins T."/>
        </authorList>
    </citation>
    <scope>NUCLEOTIDE SEQUENCE [LARGE SCALE GENOMIC DNA]</scope>
    <source>
        <strain evidence="3">cv. Jamaican Lion 4</strain>
        <tissue evidence="2">Leaf</tissue>
    </source>
</reference>
<sequence>MGSRGKTVVDLEEQDDQGMPKYGGIGKNPGKDISINCGQGVPTIESPLNDKSTAHGVISNDEVAKTNRLMILDLKRRKTTLEKVIGPAVGQFEAMKSLFAILDQRESFWKQRAKQFWLKEGDQNSRYFHVAASSRKRNNQITELRDNHGEGWDVELLHDLFLERDRKLILAIPTNLAQTEDHLIWHKDVTGGYTVRSGEGMLE</sequence>
<evidence type="ECO:0000256" key="1">
    <source>
        <dbReference type="SAM" id="MobiDB-lite"/>
    </source>
</evidence>
<proteinExistence type="predicted"/>
<comment type="caution">
    <text evidence="2">The sequence shown here is derived from an EMBL/GenBank/DDBJ whole genome shotgun (WGS) entry which is preliminary data.</text>
</comment>
<keyword evidence="3" id="KW-1185">Reference proteome</keyword>
<protein>
    <submittedName>
        <fullName evidence="2">Uncharacterized protein</fullName>
    </submittedName>
</protein>